<dbReference type="AlphaFoldDB" id="A0A4P7W015"/>
<evidence type="ECO:0000313" key="2">
    <source>
        <dbReference type="Proteomes" id="UP000297149"/>
    </source>
</evidence>
<organism evidence="1 2">
    <name type="scientific">Duncaniella dubosii</name>
    <dbReference type="NCBI Taxonomy" id="2518971"/>
    <lineage>
        <taxon>Bacteria</taxon>
        <taxon>Pseudomonadati</taxon>
        <taxon>Bacteroidota</taxon>
        <taxon>Bacteroidia</taxon>
        <taxon>Bacteroidales</taxon>
        <taxon>Muribaculaceae</taxon>
        <taxon>Duncaniella</taxon>
    </lineage>
</organism>
<dbReference type="RefSeq" id="WP_136413803.1">
    <property type="nucleotide sequence ID" value="NZ_CAXHQF010000110.1"/>
</dbReference>
<sequence length="132" mass="15760">MREDDNTITFRFFFRGKPSKKESFPALRTFLCEKEWLLEDSDYDSNLLEYHSENNGICEVILKKIDDITMEELADLFFVDIRKNKDILYVTVLYNEYTDKLVQNYAGKYLNRQKVDLSSLQKSDEVIILHRN</sequence>
<dbReference type="KEGG" id="ddb:E7747_01975"/>
<reference evidence="2" key="1">
    <citation type="submission" date="2019-02" db="EMBL/GenBank/DDBJ databases">
        <title>Isolation and identification of novel species under the genus Muribaculum.</title>
        <authorList>
            <person name="Miyake S."/>
            <person name="Ding Y."/>
            <person name="Low A."/>
            <person name="Soh M."/>
            <person name="Seedorf H."/>
        </authorList>
    </citation>
    <scope>NUCLEOTIDE SEQUENCE [LARGE SCALE GENOMIC DNA]</scope>
    <source>
        <strain evidence="2">H5</strain>
    </source>
</reference>
<name>A0A4P7W015_9BACT</name>
<dbReference type="Proteomes" id="UP000297149">
    <property type="component" value="Chromosome"/>
</dbReference>
<dbReference type="EMBL" id="CP039396">
    <property type="protein sequence ID" value="QCD41181.1"/>
    <property type="molecule type" value="Genomic_DNA"/>
</dbReference>
<keyword evidence="2" id="KW-1185">Reference proteome</keyword>
<protein>
    <submittedName>
        <fullName evidence="1">Uncharacterized protein</fullName>
    </submittedName>
</protein>
<gene>
    <name evidence="1" type="ORF">E7747_01975</name>
</gene>
<accession>A0A4P7W015</accession>
<evidence type="ECO:0000313" key="1">
    <source>
        <dbReference type="EMBL" id="QCD41181.1"/>
    </source>
</evidence>
<proteinExistence type="predicted"/>